<dbReference type="EMBL" id="GEDC01020336">
    <property type="protein sequence ID" value="JAS16962.1"/>
    <property type="molecule type" value="Transcribed_RNA"/>
</dbReference>
<dbReference type="EMBL" id="GEDC01029979">
    <property type="protein sequence ID" value="JAS07319.1"/>
    <property type="molecule type" value="Transcribed_RNA"/>
</dbReference>
<evidence type="ECO:0000256" key="1">
    <source>
        <dbReference type="SAM" id="SignalP"/>
    </source>
</evidence>
<evidence type="ECO:0000313" key="4">
    <source>
        <dbReference type="EMBL" id="JAS16962.1"/>
    </source>
</evidence>
<evidence type="ECO:0000313" key="3">
    <source>
        <dbReference type="EMBL" id="JAS11827.1"/>
    </source>
</evidence>
<name>A0A1B6CEG6_9HEMI</name>
<accession>A0A1B6CEG6</accession>
<gene>
    <name evidence="3" type="ORF">g.3711</name>
    <name evidence="2" type="ORF">g.3712</name>
    <name evidence="4" type="ORF">g.3713</name>
</gene>
<evidence type="ECO:0000313" key="2">
    <source>
        <dbReference type="EMBL" id="JAS07319.1"/>
    </source>
</evidence>
<dbReference type="AlphaFoldDB" id="A0A1B6CEG6"/>
<protein>
    <submittedName>
        <fullName evidence="3">Uncharacterized protein</fullName>
    </submittedName>
</protein>
<keyword evidence="1" id="KW-0732">Signal</keyword>
<feature type="chain" id="PRO_5008580345" evidence="1">
    <location>
        <begin position="18"/>
        <end position="130"/>
    </location>
</feature>
<proteinExistence type="predicted"/>
<dbReference type="EMBL" id="GEDC01025471">
    <property type="protein sequence ID" value="JAS11827.1"/>
    <property type="molecule type" value="Transcribed_RNA"/>
</dbReference>
<reference evidence="3" key="1">
    <citation type="submission" date="2015-12" db="EMBL/GenBank/DDBJ databases">
        <title>De novo transcriptome assembly of four potential Pierce s Disease insect vectors from Arizona vineyards.</title>
        <authorList>
            <person name="Tassone E.E."/>
        </authorList>
    </citation>
    <scope>NUCLEOTIDE SEQUENCE</scope>
</reference>
<organism evidence="3">
    <name type="scientific">Clastoptera arizonana</name>
    <name type="common">Arizona spittle bug</name>
    <dbReference type="NCBI Taxonomy" id="38151"/>
    <lineage>
        <taxon>Eukaryota</taxon>
        <taxon>Metazoa</taxon>
        <taxon>Ecdysozoa</taxon>
        <taxon>Arthropoda</taxon>
        <taxon>Hexapoda</taxon>
        <taxon>Insecta</taxon>
        <taxon>Pterygota</taxon>
        <taxon>Neoptera</taxon>
        <taxon>Paraneoptera</taxon>
        <taxon>Hemiptera</taxon>
        <taxon>Auchenorrhyncha</taxon>
        <taxon>Cercopoidea</taxon>
        <taxon>Clastopteridae</taxon>
        <taxon>Clastoptera</taxon>
    </lineage>
</organism>
<sequence length="130" mass="15411">MGKTYLVLVLMLVVIHANQHIILHKEVQYILNRKGISIEERVEDLTVFAGLDVLILNQVKRLMELKKYDKNNPRYDQLVFALDSYVTYRKHDKKNIKERFKEIVEVLIKLHHARIVLGLVYKEPKVKHPI</sequence>
<feature type="signal peptide" evidence="1">
    <location>
        <begin position="1"/>
        <end position="17"/>
    </location>
</feature>